<proteinExistence type="predicted"/>
<gene>
    <name evidence="1" type="ORF">A2527_09875</name>
</gene>
<reference evidence="1 2" key="1">
    <citation type="journal article" date="2016" name="Nat. Commun.">
        <title>Thousands of microbial genomes shed light on interconnected biogeochemical processes in an aquifer system.</title>
        <authorList>
            <person name="Anantharaman K."/>
            <person name="Brown C.T."/>
            <person name="Hug L.A."/>
            <person name="Sharon I."/>
            <person name="Castelle C.J."/>
            <person name="Probst A.J."/>
            <person name="Thomas B.C."/>
            <person name="Singh A."/>
            <person name="Wilkins M.J."/>
            <person name="Karaoz U."/>
            <person name="Brodie E.L."/>
            <person name="Williams K.H."/>
            <person name="Hubbard S.S."/>
            <person name="Banfield J.F."/>
        </authorList>
    </citation>
    <scope>NUCLEOTIDE SEQUENCE [LARGE SCALE GENOMIC DNA]</scope>
</reference>
<organism evidence="1 2">
    <name type="scientific">Candidatus Lambdaproteobacteria bacterium RIFOXYD2_FULL_50_16</name>
    <dbReference type="NCBI Taxonomy" id="1817772"/>
    <lineage>
        <taxon>Bacteria</taxon>
        <taxon>Pseudomonadati</taxon>
        <taxon>Pseudomonadota</taxon>
        <taxon>Candidatus Lambdaproteobacteria</taxon>
    </lineage>
</organism>
<accession>A0A1F6G706</accession>
<evidence type="ECO:0000313" key="2">
    <source>
        <dbReference type="Proteomes" id="UP000178449"/>
    </source>
</evidence>
<dbReference type="Proteomes" id="UP000178449">
    <property type="component" value="Unassembled WGS sequence"/>
</dbReference>
<dbReference type="AlphaFoldDB" id="A0A1F6G706"/>
<dbReference type="EMBL" id="MFNE01000044">
    <property type="protein sequence ID" value="OGG93901.1"/>
    <property type="molecule type" value="Genomic_DNA"/>
</dbReference>
<evidence type="ECO:0000313" key="1">
    <source>
        <dbReference type="EMBL" id="OGG93901.1"/>
    </source>
</evidence>
<sequence length="350" mass="39709">MQFAHFLIDQLNDQQPQQLQQFQEKQFKEFLDIAINFAKQDAVEYQFSDSDATVRTKALKLFQDTKAFSVVAQELAQLLLTSAHHASRGSAQVKKGWFGVWANSLQIILVKADYDSIFSMTTGQRERGPSENFNTSRDNSCVLESVQAKNGNVDLEISARSSSRFWDRDFLGLIPKKENLDYAIKFRQIVEEKIRGWKKSFKPEHDEIRYLLISEMRDTPKDFKPLDWVNKIGERDFTREDGTSPDVKKFVSSATAAIQNSIKKGELKSTIRTDRNAVKGKKSNITWKLAPDVRLVVTPGESESATDQSMSDLVVPIYLDGKFGVFVKTDSLGFSESGGNEHSPKYKKQA</sequence>
<name>A0A1F6G706_9PROT</name>
<comment type="caution">
    <text evidence="1">The sequence shown here is derived from an EMBL/GenBank/DDBJ whole genome shotgun (WGS) entry which is preliminary data.</text>
</comment>
<protein>
    <submittedName>
        <fullName evidence="1">Uncharacterized protein</fullName>
    </submittedName>
</protein>